<feature type="non-terminal residue" evidence="1">
    <location>
        <position position="136"/>
    </location>
</feature>
<proteinExistence type="predicted"/>
<accession>A0A4Y2EQE0</accession>
<comment type="caution">
    <text evidence="1">The sequence shown here is derived from an EMBL/GenBank/DDBJ whole genome shotgun (WGS) entry which is preliminary data.</text>
</comment>
<keyword evidence="2" id="KW-1185">Reference proteome</keyword>
<organism evidence="1 2">
    <name type="scientific">Araneus ventricosus</name>
    <name type="common">Orbweaver spider</name>
    <name type="synonym">Epeira ventricosa</name>
    <dbReference type="NCBI Taxonomy" id="182803"/>
    <lineage>
        <taxon>Eukaryota</taxon>
        <taxon>Metazoa</taxon>
        <taxon>Ecdysozoa</taxon>
        <taxon>Arthropoda</taxon>
        <taxon>Chelicerata</taxon>
        <taxon>Arachnida</taxon>
        <taxon>Araneae</taxon>
        <taxon>Araneomorphae</taxon>
        <taxon>Entelegynae</taxon>
        <taxon>Araneoidea</taxon>
        <taxon>Araneidae</taxon>
        <taxon>Araneus</taxon>
    </lineage>
</organism>
<name>A0A4Y2EQE0_ARAVE</name>
<gene>
    <name evidence="1" type="ORF">AVEN_39240_1</name>
</gene>
<sequence length="136" mass="14742">MFQAGRPSGAETWFCAVSLRLMCFPKESEVKGLGFCFGENVLVWDLYRSGDNGGNFLSAGKNMMSKVEPRYGGISRKLHVASRLGGKAINIQVLKRVNDLFGVSFAVQVGHLSKCVANLTSAVFLVTCAPSVLEYS</sequence>
<evidence type="ECO:0000313" key="1">
    <source>
        <dbReference type="EMBL" id="GBM31443.1"/>
    </source>
</evidence>
<evidence type="ECO:0000313" key="2">
    <source>
        <dbReference type="Proteomes" id="UP000499080"/>
    </source>
</evidence>
<dbReference type="Proteomes" id="UP000499080">
    <property type="component" value="Unassembled WGS sequence"/>
</dbReference>
<dbReference type="EMBL" id="BGPR01000684">
    <property type="protein sequence ID" value="GBM31443.1"/>
    <property type="molecule type" value="Genomic_DNA"/>
</dbReference>
<dbReference type="AlphaFoldDB" id="A0A4Y2EQE0"/>
<protein>
    <submittedName>
        <fullName evidence="1">Uncharacterized protein</fullName>
    </submittedName>
</protein>
<reference evidence="1 2" key="1">
    <citation type="journal article" date="2019" name="Sci. Rep.">
        <title>Orb-weaving spider Araneus ventricosus genome elucidates the spidroin gene catalogue.</title>
        <authorList>
            <person name="Kono N."/>
            <person name="Nakamura H."/>
            <person name="Ohtoshi R."/>
            <person name="Moran D.A.P."/>
            <person name="Shinohara A."/>
            <person name="Yoshida Y."/>
            <person name="Fujiwara M."/>
            <person name="Mori M."/>
            <person name="Tomita M."/>
            <person name="Arakawa K."/>
        </authorList>
    </citation>
    <scope>NUCLEOTIDE SEQUENCE [LARGE SCALE GENOMIC DNA]</scope>
</reference>